<sequence length="148" mass="16743">MPLFIVEPPQIQRYRSITSTAKIKGKTRSAIFSLLHCKPRDARLMSLIRFTANSGRQDLLSLEDKICYFQFAPLQTQGCQADIFDPLHCKLRKTRSAIFNLLHCKLRDARLISSICSTVNSGRQDLLSLVCSTVNSGMPDYYLRSASL</sequence>
<protein>
    <submittedName>
        <fullName evidence="1">Uncharacterized protein</fullName>
    </submittedName>
</protein>
<dbReference type="AlphaFoldDB" id="A0A9D3UIG3"/>
<dbReference type="Proteomes" id="UP000828251">
    <property type="component" value="Unassembled WGS sequence"/>
</dbReference>
<dbReference type="EMBL" id="JAIQCV010000011">
    <property type="protein sequence ID" value="KAH1045668.1"/>
    <property type="molecule type" value="Genomic_DNA"/>
</dbReference>
<evidence type="ECO:0000313" key="2">
    <source>
        <dbReference type="Proteomes" id="UP000828251"/>
    </source>
</evidence>
<evidence type="ECO:0000313" key="1">
    <source>
        <dbReference type="EMBL" id="KAH1045668.1"/>
    </source>
</evidence>
<comment type="caution">
    <text evidence="1">The sequence shown here is derived from an EMBL/GenBank/DDBJ whole genome shotgun (WGS) entry which is preliminary data.</text>
</comment>
<keyword evidence="2" id="KW-1185">Reference proteome</keyword>
<name>A0A9D3UIG3_9ROSI</name>
<accession>A0A9D3UIG3</accession>
<proteinExistence type="predicted"/>
<organism evidence="1 2">
    <name type="scientific">Gossypium stocksii</name>
    <dbReference type="NCBI Taxonomy" id="47602"/>
    <lineage>
        <taxon>Eukaryota</taxon>
        <taxon>Viridiplantae</taxon>
        <taxon>Streptophyta</taxon>
        <taxon>Embryophyta</taxon>
        <taxon>Tracheophyta</taxon>
        <taxon>Spermatophyta</taxon>
        <taxon>Magnoliopsida</taxon>
        <taxon>eudicotyledons</taxon>
        <taxon>Gunneridae</taxon>
        <taxon>Pentapetalae</taxon>
        <taxon>rosids</taxon>
        <taxon>malvids</taxon>
        <taxon>Malvales</taxon>
        <taxon>Malvaceae</taxon>
        <taxon>Malvoideae</taxon>
        <taxon>Gossypium</taxon>
    </lineage>
</organism>
<gene>
    <name evidence="1" type="ORF">J1N35_036452</name>
</gene>
<reference evidence="1 2" key="1">
    <citation type="journal article" date="2021" name="Plant Biotechnol. J.">
        <title>Multi-omics assisted identification of the key and species-specific regulatory components of drought-tolerant mechanisms in Gossypium stocksii.</title>
        <authorList>
            <person name="Yu D."/>
            <person name="Ke L."/>
            <person name="Zhang D."/>
            <person name="Wu Y."/>
            <person name="Sun Y."/>
            <person name="Mei J."/>
            <person name="Sun J."/>
            <person name="Sun Y."/>
        </authorList>
    </citation>
    <scope>NUCLEOTIDE SEQUENCE [LARGE SCALE GENOMIC DNA]</scope>
    <source>
        <strain evidence="2">cv. E1</strain>
        <tissue evidence="1">Leaf</tissue>
    </source>
</reference>